<dbReference type="EMBL" id="BJTG01000008">
    <property type="protein sequence ID" value="GEJ58477.1"/>
    <property type="molecule type" value="Genomic_DNA"/>
</dbReference>
<comment type="caution">
    <text evidence="2">The sequence shown here is derived from an EMBL/GenBank/DDBJ whole genome shotgun (WGS) entry which is preliminary data.</text>
</comment>
<reference evidence="3" key="1">
    <citation type="journal article" date="2020" name="Appl. Environ. Microbiol.">
        <title>Diazotrophic Anaeromyxobacter Isolates from Soils.</title>
        <authorList>
            <person name="Masuda Y."/>
            <person name="Yamanaka H."/>
            <person name="Xu Z.X."/>
            <person name="Shiratori Y."/>
            <person name="Aono T."/>
            <person name="Amachi S."/>
            <person name="Senoo K."/>
            <person name="Itoh H."/>
        </authorList>
    </citation>
    <scope>NUCLEOTIDE SEQUENCE [LARGE SCALE GENOMIC DNA]</scope>
    <source>
        <strain evidence="3">R267</strain>
    </source>
</reference>
<keyword evidence="1" id="KW-0472">Membrane</keyword>
<dbReference type="InterPro" id="IPR010390">
    <property type="entry name" value="ABC-2_transporter-like"/>
</dbReference>
<keyword evidence="1" id="KW-0812">Transmembrane</keyword>
<organism evidence="2 3">
    <name type="scientific">Anaeromyxobacter diazotrophicus</name>
    <dbReference type="NCBI Taxonomy" id="2590199"/>
    <lineage>
        <taxon>Bacteria</taxon>
        <taxon>Pseudomonadati</taxon>
        <taxon>Myxococcota</taxon>
        <taxon>Myxococcia</taxon>
        <taxon>Myxococcales</taxon>
        <taxon>Cystobacterineae</taxon>
        <taxon>Anaeromyxobacteraceae</taxon>
        <taxon>Anaeromyxobacter</taxon>
    </lineage>
</organism>
<gene>
    <name evidence="2" type="ORF">AMYX_32180</name>
</gene>
<feature type="transmembrane region" description="Helical" evidence="1">
    <location>
        <begin position="114"/>
        <end position="141"/>
    </location>
</feature>
<dbReference type="AlphaFoldDB" id="A0A7I9VR90"/>
<proteinExistence type="predicted"/>
<feature type="transmembrane region" description="Helical" evidence="1">
    <location>
        <begin position="72"/>
        <end position="94"/>
    </location>
</feature>
<feature type="transmembrane region" description="Helical" evidence="1">
    <location>
        <begin position="153"/>
        <end position="183"/>
    </location>
</feature>
<evidence type="ECO:0000256" key="1">
    <source>
        <dbReference type="SAM" id="Phobius"/>
    </source>
</evidence>
<feature type="transmembrane region" description="Helical" evidence="1">
    <location>
        <begin position="222"/>
        <end position="241"/>
    </location>
</feature>
<keyword evidence="3" id="KW-1185">Reference proteome</keyword>
<dbReference type="Proteomes" id="UP000503640">
    <property type="component" value="Unassembled WGS sequence"/>
</dbReference>
<evidence type="ECO:0000313" key="2">
    <source>
        <dbReference type="EMBL" id="GEJ58477.1"/>
    </source>
</evidence>
<protein>
    <submittedName>
        <fullName evidence="2">ABC transporter permease</fullName>
    </submittedName>
</protein>
<feature type="transmembrane region" description="Helical" evidence="1">
    <location>
        <begin position="247"/>
        <end position="265"/>
    </location>
</feature>
<dbReference type="PANTHER" id="PTHR36832:SF1">
    <property type="entry name" value="SLR1174 PROTEIN"/>
    <property type="match status" value="1"/>
</dbReference>
<dbReference type="Pfam" id="PF06182">
    <property type="entry name" value="ABC2_membrane_6"/>
    <property type="match status" value="1"/>
</dbReference>
<dbReference type="PANTHER" id="PTHR36832">
    <property type="entry name" value="SLR1174 PROTEIN-RELATED"/>
    <property type="match status" value="1"/>
</dbReference>
<accession>A0A7I9VR90</accession>
<feature type="transmembrane region" description="Helical" evidence="1">
    <location>
        <begin position="189"/>
        <end position="210"/>
    </location>
</feature>
<keyword evidence="1" id="KW-1133">Transmembrane helix</keyword>
<evidence type="ECO:0000313" key="3">
    <source>
        <dbReference type="Proteomes" id="UP000503640"/>
    </source>
</evidence>
<sequence>MVPPPPARYPPGVLRTARALPTLLRVGLAEAVAYRAEFVVWLLSTNMPLVMLALWTAVARDAPVGRFGQKDFVAYFLAALVVRLMTGAWVIWELNFEIRQGTLAFRLLRPLHPLVAYACENVAAMPLRLALSLPIALVLLFTVGGTRVTHDPLLLAIFPLTVVGAWLITFLAMAVVGALAFYVDSAGSVFELWMGLFGVFSGYLVPLELFPPWVTALARFLPFRYMLAFPVELLIGMQGRARALGELAVQWGFVGLLLLAALGAWRLGLRRFAAFGG</sequence>
<feature type="transmembrane region" description="Helical" evidence="1">
    <location>
        <begin position="38"/>
        <end position="60"/>
    </location>
</feature>
<name>A0A7I9VR90_9BACT</name>